<name>A0A518D643_9BACT</name>
<dbReference type="PANTHER" id="PTHR46018:SF2">
    <property type="entry name" value="ZINC PHOSPHODIESTERASE ELAC PROTEIN 1"/>
    <property type="match status" value="1"/>
</dbReference>
<dbReference type="GO" id="GO:0042781">
    <property type="term" value="F:3'-tRNA processing endoribonuclease activity"/>
    <property type="evidence" value="ECO:0007669"/>
    <property type="project" value="UniProtKB-EC"/>
</dbReference>
<dbReference type="PANTHER" id="PTHR46018">
    <property type="entry name" value="ZINC PHOSPHODIESTERASE ELAC PROTEIN 1"/>
    <property type="match status" value="1"/>
</dbReference>
<organism evidence="2 3">
    <name type="scientific">Pirellulimonas nuda</name>
    <dbReference type="NCBI Taxonomy" id="2528009"/>
    <lineage>
        <taxon>Bacteria</taxon>
        <taxon>Pseudomonadati</taxon>
        <taxon>Planctomycetota</taxon>
        <taxon>Planctomycetia</taxon>
        <taxon>Pirellulales</taxon>
        <taxon>Lacipirellulaceae</taxon>
        <taxon>Pirellulimonas</taxon>
    </lineage>
</organism>
<dbReference type="KEGG" id="pnd:Pla175_02910"/>
<accession>A0A518D643</accession>
<dbReference type="Pfam" id="PF12706">
    <property type="entry name" value="Lactamase_B_2"/>
    <property type="match status" value="1"/>
</dbReference>
<sequence length="246" mass="26648">MQLYFLGSGGYQPSLRRHTACLMIPEMGLVLDAGTGAFRIADLVKTEELTVIVSHAHLDHVAGLTFLLGACGPDADDRVSIHAHPEVIAAVREHVFAEPIFPIVPAFRLLELDGPLKLPAGGTLTHIPLRHPGGSMGMRLEWPGHSMAYITDTTAHAGADYVEFIRGVDLLVHEAYFNEDGRAMAELTGHSCVEDVATVAAEAGVRRMVLVHVDPKANPDDPLDLRVARERFPSLSVGYDGMVVEF</sequence>
<dbReference type="SUPFAM" id="SSF56281">
    <property type="entry name" value="Metallo-hydrolase/oxidoreductase"/>
    <property type="match status" value="1"/>
</dbReference>
<feature type="domain" description="Metallo-beta-lactamase" evidence="1">
    <location>
        <begin position="50"/>
        <end position="212"/>
    </location>
</feature>
<keyword evidence="3" id="KW-1185">Reference proteome</keyword>
<dbReference type="InterPro" id="IPR036866">
    <property type="entry name" value="RibonucZ/Hydroxyglut_hydro"/>
</dbReference>
<reference evidence="2 3" key="1">
    <citation type="submission" date="2019-02" db="EMBL/GenBank/DDBJ databases">
        <title>Deep-cultivation of Planctomycetes and their phenomic and genomic characterization uncovers novel biology.</title>
        <authorList>
            <person name="Wiegand S."/>
            <person name="Jogler M."/>
            <person name="Boedeker C."/>
            <person name="Pinto D."/>
            <person name="Vollmers J."/>
            <person name="Rivas-Marin E."/>
            <person name="Kohn T."/>
            <person name="Peeters S.H."/>
            <person name="Heuer A."/>
            <person name="Rast P."/>
            <person name="Oberbeckmann S."/>
            <person name="Bunk B."/>
            <person name="Jeske O."/>
            <person name="Meyerdierks A."/>
            <person name="Storesund J.E."/>
            <person name="Kallscheuer N."/>
            <person name="Luecker S."/>
            <person name="Lage O.M."/>
            <person name="Pohl T."/>
            <person name="Merkel B.J."/>
            <person name="Hornburger P."/>
            <person name="Mueller R.-W."/>
            <person name="Bruemmer F."/>
            <person name="Labrenz M."/>
            <person name="Spormann A.M."/>
            <person name="Op den Camp H."/>
            <person name="Overmann J."/>
            <person name="Amann R."/>
            <person name="Jetten M.S.M."/>
            <person name="Mascher T."/>
            <person name="Medema M.H."/>
            <person name="Devos D.P."/>
            <person name="Kaster A.-K."/>
            <person name="Ovreas L."/>
            <person name="Rohde M."/>
            <person name="Galperin M.Y."/>
            <person name="Jogler C."/>
        </authorList>
    </citation>
    <scope>NUCLEOTIDE SEQUENCE [LARGE SCALE GENOMIC DNA]</scope>
    <source>
        <strain evidence="2 3">Pla175</strain>
    </source>
</reference>
<evidence type="ECO:0000313" key="2">
    <source>
        <dbReference type="EMBL" id="QDU86937.1"/>
    </source>
</evidence>
<dbReference type="AlphaFoldDB" id="A0A518D643"/>
<evidence type="ECO:0000259" key="1">
    <source>
        <dbReference type="Pfam" id="PF12706"/>
    </source>
</evidence>
<dbReference type="EC" id="3.1.26.11" evidence="2"/>
<dbReference type="Gene3D" id="3.60.15.10">
    <property type="entry name" value="Ribonuclease Z/Hydroxyacylglutathione hydrolase-like"/>
    <property type="match status" value="1"/>
</dbReference>
<dbReference type="EMBL" id="CP036291">
    <property type="protein sequence ID" value="QDU86937.1"/>
    <property type="molecule type" value="Genomic_DNA"/>
</dbReference>
<dbReference type="InterPro" id="IPR001279">
    <property type="entry name" value="Metallo-B-lactamas"/>
</dbReference>
<dbReference type="Proteomes" id="UP000317429">
    <property type="component" value="Chromosome"/>
</dbReference>
<keyword evidence="2" id="KW-0378">Hydrolase</keyword>
<protein>
    <submittedName>
        <fullName evidence="2">Ribonuclease Z</fullName>
        <ecNumber evidence="2">3.1.26.11</ecNumber>
    </submittedName>
</protein>
<dbReference type="RefSeq" id="WP_197527195.1">
    <property type="nucleotide sequence ID" value="NZ_CP036291.1"/>
</dbReference>
<gene>
    <name evidence="2" type="primary">rnz</name>
    <name evidence="2" type="ORF">Pla175_02910</name>
</gene>
<proteinExistence type="predicted"/>
<evidence type="ECO:0000313" key="3">
    <source>
        <dbReference type="Proteomes" id="UP000317429"/>
    </source>
</evidence>